<dbReference type="GO" id="GO:0016829">
    <property type="term" value="F:lyase activity"/>
    <property type="evidence" value="ECO:0007669"/>
    <property type="project" value="UniProtKB-KW"/>
</dbReference>
<dbReference type="SUPFAM" id="SSF48557">
    <property type="entry name" value="L-aspartase-like"/>
    <property type="match status" value="1"/>
</dbReference>
<accession>A0A7H4PJP0</accession>
<organism evidence="1 2">
    <name type="scientific">Klebsiella michiganensis</name>
    <dbReference type="NCBI Taxonomy" id="1134687"/>
    <lineage>
        <taxon>Bacteria</taxon>
        <taxon>Pseudomonadati</taxon>
        <taxon>Pseudomonadota</taxon>
        <taxon>Gammaproteobacteria</taxon>
        <taxon>Enterobacterales</taxon>
        <taxon>Enterobacteriaceae</taxon>
        <taxon>Klebsiella/Raoultella group</taxon>
        <taxon>Klebsiella</taxon>
    </lineage>
</organism>
<gene>
    <name evidence="1" type="ORF">NCTC11685_05919</name>
</gene>
<dbReference type="Gene3D" id="1.20.200.10">
    <property type="entry name" value="Fumarase/aspartase (Central domain)"/>
    <property type="match status" value="1"/>
</dbReference>
<protein>
    <submittedName>
        <fullName evidence="1">Adenylosuccinate lyase</fullName>
    </submittedName>
</protein>
<reference evidence="1 2" key="1">
    <citation type="submission" date="2018-06" db="EMBL/GenBank/DDBJ databases">
        <authorList>
            <consortium name="Pathogen Informatics"/>
            <person name="Doyle S."/>
        </authorList>
    </citation>
    <scope>NUCLEOTIDE SEQUENCE [LARGE SCALE GENOMIC DNA]</scope>
    <source>
        <strain evidence="1 2">NCTC11685</strain>
    </source>
</reference>
<evidence type="ECO:0000313" key="1">
    <source>
        <dbReference type="EMBL" id="STW78613.1"/>
    </source>
</evidence>
<dbReference type="Proteomes" id="UP000254863">
    <property type="component" value="Unassembled WGS sequence"/>
</dbReference>
<dbReference type="AlphaFoldDB" id="A0A7H4PJP0"/>
<sequence>MPKRFLSGLTVNKARMLANLQMQDGLLLSEKVMFEVGKKLGKQTATSSGV</sequence>
<comment type="caution">
    <text evidence="1">The sequence shown here is derived from an EMBL/GenBank/DDBJ whole genome shotgun (WGS) entry which is preliminary data.</text>
</comment>
<proteinExistence type="predicted"/>
<keyword evidence="1" id="KW-0456">Lyase</keyword>
<name>A0A7H4PJP0_9ENTR</name>
<dbReference type="InterPro" id="IPR008948">
    <property type="entry name" value="L-Aspartase-like"/>
</dbReference>
<evidence type="ECO:0000313" key="2">
    <source>
        <dbReference type="Proteomes" id="UP000254863"/>
    </source>
</evidence>
<dbReference type="EMBL" id="UGMS01000003">
    <property type="protein sequence ID" value="STW78613.1"/>
    <property type="molecule type" value="Genomic_DNA"/>
</dbReference>